<dbReference type="Proteomes" id="UP000813461">
    <property type="component" value="Unassembled WGS sequence"/>
</dbReference>
<reference evidence="2" key="1">
    <citation type="journal article" date="2021" name="Nat. Commun.">
        <title>Genetic determinants of endophytism in the Arabidopsis root mycobiome.</title>
        <authorList>
            <person name="Mesny F."/>
            <person name="Miyauchi S."/>
            <person name="Thiergart T."/>
            <person name="Pickel B."/>
            <person name="Atanasova L."/>
            <person name="Karlsson M."/>
            <person name="Huettel B."/>
            <person name="Barry K.W."/>
            <person name="Haridas S."/>
            <person name="Chen C."/>
            <person name="Bauer D."/>
            <person name="Andreopoulos W."/>
            <person name="Pangilinan J."/>
            <person name="LaButti K."/>
            <person name="Riley R."/>
            <person name="Lipzen A."/>
            <person name="Clum A."/>
            <person name="Drula E."/>
            <person name="Henrissat B."/>
            <person name="Kohler A."/>
            <person name="Grigoriev I.V."/>
            <person name="Martin F.M."/>
            <person name="Hacquard S."/>
        </authorList>
    </citation>
    <scope>NUCLEOTIDE SEQUENCE</scope>
    <source>
        <strain evidence="2">MPI-SDFR-AT-0120</strain>
    </source>
</reference>
<evidence type="ECO:0000259" key="1">
    <source>
        <dbReference type="Pfam" id="PF06985"/>
    </source>
</evidence>
<dbReference type="PANTHER" id="PTHR24148:SF81">
    <property type="entry name" value="HETEROKARYON INCOMPATIBILITY DOMAIN-CONTAINING PROTEIN"/>
    <property type="match status" value="1"/>
</dbReference>
<gene>
    <name evidence="2" type="ORF">FB567DRAFT_445805</name>
</gene>
<organism evidence="2 3">
    <name type="scientific">Paraphoma chrysanthemicola</name>
    <dbReference type="NCBI Taxonomy" id="798071"/>
    <lineage>
        <taxon>Eukaryota</taxon>
        <taxon>Fungi</taxon>
        <taxon>Dikarya</taxon>
        <taxon>Ascomycota</taxon>
        <taxon>Pezizomycotina</taxon>
        <taxon>Dothideomycetes</taxon>
        <taxon>Pleosporomycetidae</taxon>
        <taxon>Pleosporales</taxon>
        <taxon>Pleosporineae</taxon>
        <taxon>Phaeosphaeriaceae</taxon>
        <taxon>Paraphoma</taxon>
    </lineage>
</organism>
<evidence type="ECO:0000313" key="3">
    <source>
        <dbReference type="Proteomes" id="UP000813461"/>
    </source>
</evidence>
<dbReference type="PANTHER" id="PTHR24148">
    <property type="entry name" value="ANKYRIN REPEAT DOMAIN-CONTAINING PROTEIN 39 HOMOLOG-RELATED"/>
    <property type="match status" value="1"/>
</dbReference>
<dbReference type="InterPro" id="IPR010730">
    <property type="entry name" value="HET"/>
</dbReference>
<dbReference type="AlphaFoldDB" id="A0A8K0VXH8"/>
<protein>
    <submittedName>
        <fullName evidence="2">Heterokaryon incompatibility protein-domain-containing protein</fullName>
    </submittedName>
</protein>
<dbReference type="Pfam" id="PF06985">
    <property type="entry name" value="HET"/>
    <property type="match status" value="1"/>
</dbReference>
<sequence>MSSFQYQPLGVGQIRILRVLPGYQENVLKGELSTASIDDTAQSFDALSYMWGDPAPIDTIELSGQPIPIASNLAVALRHLRYVDKPLVIWIDAICINQQDLDERSRQVQFMRQLYSRAEIVRIWINEPHVDSQSDAVRALQNFDSVPKTADDLWHGLGPDPSFWDPVAPLFRNNYWGRAWIQQEVLNARIIYVKWAKHLAPFKYHTSPAARDVRIGNQFWTLDELLSLHAHELGISDSRDRIYALMHLAADYEDGQIVVDYSKTLVSVAIDATVCHVRSQHDVKFLMTARMVETREDQVSDHSQQQQAPTWLPLAWYEAVPPGKILDVKQFGSGTTCRPDSISISSRRLHLRDFRIDYVRRCLNHDLFIWQATPRQFCESLLGYYLRVYAGSTGEQGGPSPIEANLDDDEALTIIMYEATIGGLALLFDLARDSRAADQHILSDGRLNGDLVQDVDPPTRAATYLIVNELWVQLILMTKDKLLAKVPNCAIQDGIEIWTVLGCPLPVVVRPQRNGTYIHICAAQMPSIQDNELIKGLSSDIQPGDRVGKWLVEDIELE</sequence>
<dbReference type="OrthoDB" id="2157530at2759"/>
<dbReference type="EMBL" id="JAGMVJ010000012">
    <property type="protein sequence ID" value="KAH7084171.1"/>
    <property type="molecule type" value="Genomic_DNA"/>
</dbReference>
<feature type="domain" description="Heterokaryon incompatibility" evidence="1">
    <location>
        <begin position="44"/>
        <end position="184"/>
    </location>
</feature>
<accession>A0A8K0VXH8</accession>
<comment type="caution">
    <text evidence="2">The sequence shown here is derived from an EMBL/GenBank/DDBJ whole genome shotgun (WGS) entry which is preliminary data.</text>
</comment>
<proteinExistence type="predicted"/>
<name>A0A8K0VXH8_9PLEO</name>
<keyword evidence="3" id="KW-1185">Reference proteome</keyword>
<evidence type="ECO:0000313" key="2">
    <source>
        <dbReference type="EMBL" id="KAH7084171.1"/>
    </source>
</evidence>
<dbReference type="InterPro" id="IPR052895">
    <property type="entry name" value="HetReg/Transcr_Mod"/>
</dbReference>